<dbReference type="Pfam" id="PF13098">
    <property type="entry name" value="Thioredoxin_2"/>
    <property type="match status" value="1"/>
</dbReference>
<evidence type="ECO:0000256" key="1">
    <source>
        <dbReference type="ARBA" id="ARBA00023284"/>
    </source>
</evidence>
<dbReference type="PROSITE" id="PS51352">
    <property type="entry name" value="THIOREDOXIN_2"/>
    <property type="match status" value="1"/>
</dbReference>
<proteinExistence type="predicted"/>
<comment type="caution">
    <text evidence="4">The sequence shown here is derived from an EMBL/GenBank/DDBJ whole genome shotgun (WGS) entry which is preliminary data.</text>
</comment>
<dbReference type="SUPFAM" id="SSF52833">
    <property type="entry name" value="Thioredoxin-like"/>
    <property type="match status" value="1"/>
</dbReference>
<sequence length="170" mass="19018">MLALKAHFKRGLLLATLVVSSQLSAQSHTNAMSVENITLKNLRTSELSVAYQDNKPTVLMIFQPGCPWCKKQGHIIEKLQQACGDKIHFNLVGDNGSKQQLKRELRHFSKQLESLQSSNLFIRQSGGVKGYPTTLVIDNQGHIVAKHRGFTSQKLLRRLTNELSHGECTI</sequence>
<dbReference type="InterPro" id="IPR012336">
    <property type="entry name" value="Thioredoxin-like_fold"/>
</dbReference>
<protein>
    <submittedName>
        <fullName evidence="4">TlpA family protein disulfide reductase</fullName>
    </submittedName>
</protein>
<accession>A0ABS5I5B8</accession>
<keyword evidence="1" id="KW-0676">Redox-active center</keyword>
<dbReference type="EMBL" id="JAAIKR010000015">
    <property type="protein sequence ID" value="MBR9729111.1"/>
    <property type="molecule type" value="Genomic_DNA"/>
</dbReference>
<dbReference type="Gene3D" id="3.40.30.10">
    <property type="entry name" value="Glutaredoxin"/>
    <property type="match status" value="1"/>
</dbReference>
<dbReference type="RefSeq" id="WP_153665695.1">
    <property type="nucleotide sequence ID" value="NZ_JAAIKR010000015.1"/>
</dbReference>
<reference evidence="4 5" key="1">
    <citation type="submission" date="2020-02" db="EMBL/GenBank/DDBJ databases">
        <title>Shewanella WXL01 sp. nov., a marine bacterium isolated from green algae in Luhuitou Fringing Reef (Northern South China Sea).</title>
        <authorList>
            <person name="Wang X."/>
        </authorList>
    </citation>
    <scope>NUCLEOTIDE SEQUENCE [LARGE SCALE GENOMIC DNA]</scope>
    <source>
        <strain evidence="4 5">MCCC 1A01895</strain>
    </source>
</reference>
<name>A0ABS5I5B8_9GAMM</name>
<keyword evidence="2" id="KW-0732">Signal</keyword>
<organism evidence="4 5">
    <name type="scientific">Shewanella intestini</name>
    <dbReference type="NCBI Taxonomy" id="2017544"/>
    <lineage>
        <taxon>Bacteria</taxon>
        <taxon>Pseudomonadati</taxon>
        <taxon>Pseudomonadota</taxon>
        <taxon>Gammaproteobacteria</taxon>
        <taxon>Alteromonadales</taxon>
        <taxon>Shewanellaceae</taxon>
        <taxon>Shewanella</taxon>
    </lineage>
</organism>
<keyword evidence="5" id="KW-1185">Reference proteome</keyword>
<evidence type="ECO:0000313" key="4">
    <source>
        <dbReference type="EMBL" id="MBR9729111.1"/>
    </source>
</evidence>
<dbReference type="InterPro" id="IPR017937">
    <property type="entry name" value="Thioredoxin_CS"/>
</dbReference>
<evidence type="ECO:0000313" key="5">
    <source>
        <dbReference type="Proteomes" id="UP000811844"/>
    </source>
</evidence>
<dbReference type="InterPro" id="IPR013766">
    <property type="entry name" value="Thioredoxin_domain"/>
</dbReference>
<feature type="chain" id="PRO_5046660396" evidence="2">
    <location>
        <begin position="26"/>
        <end position="170"/>
    </location>
</feature>
<dbReference type="PROSITE" id="PS00194">
    <property type="entry name" value="THIOREDOXIN_1"/>
    <property type="match status" value="1"/>
</dbReference>
<gene>
    <name evidence="4" type="ORF">G3R48_14115</name>
</gene>
<dbReference type="CDD" id="cd02966">
    <property type="entry name" value="TlpA_like_family"/>
    <property type="match status" value="1"/>
</dbReference>
<feature type="domain" description="Thioredoxin" evidence="3">
    <location>
        <begin position="12"/>
        <end position="165"/>
    </location>
</feature>
<dbReference type="InterPro" id="IPR036249">
    <property type="entry name" value="Thioredoxin-like_sf"/>
</dbReference>
<feature type="signal peptide" evidence="2">
    <location>
        <begin position="1"/>
        <end position="25"/>
    </location>
</feature>
<dbReference type="Proteomes" id="UP000811844">
    <property type="component" value="Unassembled WGS sequence"/>
</dbReference>
<evidence type="ECO:0000256" key="2">
    <source>
        <dbReference type="SAM" id="SignalP"/>
    </source>
</evidence>
<evidence type="ECO:0000259" key="3">
    <source>
        <dbReference type="PROSITE" id="PS51352"/>
    </source>
</evidence>